<name>G3I9R9_CRIGR</name>
<gene>
    <name evidence="2" type="ORF">I79_020324</name>
</gene>
<dbReference type="EMBL" id="JH001641">
    <property type="protein sequence ID" value="EGW06895.1"/>
    <property type="molecule type" value="Genomic_DNA"/>
</dbReference>
<evidence type="ECO:0000313" key="3">
    <source>
        <dbReference type="Proteomes" id="UP000001075"/>
    </source>
</evidence>
<accession>G3I9R9</accession>
<dbReference type="Proteomes" id="UP000001075">
    <property type="component" value="Unassembled WGS sequence"/>
</dbReference>
<proteinExistence type="predicted"/>
<dbReference type="AlphaFoldDB" id="G3I9R9"/>
<organism evidence="2 3">
    <name type="scientific">Cricetulus griseus</name>
    <name type="common">Chinese hamster</name>
    <name type="synonym">Cricetulus barabensis griseus</name>
    <dbReference type="NCBI Taxonomy" id="10029"/>
    <lineage>
        <taxon>Eukaryota</taxon>
        <taxon>Metazoa</taxon>
        <taxon>Chordata</taxon>
        <taxon>Craniata</taxon>
        <taxon>Vertebrata</taxon>
        <taxon>Euteleostomi</taxon>
        <taxon>Mammalia</taxon>
        <taxon>Eutheria</taxon>
        <taxon>Euarchontoglires</taxon>
        <taxon>Glires</taxon>
        <taxon>Rodentia</taxon>
        <taxon>Myomorpha</taxon>
        <taxon>Muroidea</taxon>
        <taxon>Cricetidae</taxon>
        <taxon>Cricetinae</taxon>
        <taxon>Cricetulus</taxon>
    </lineage>
</organism>
<reference evidence="3" key="1">
    <citation type="journal article" date="2011" name="Nat. Biotechnol.">
        <title>The genomic sequence of the Chinese hamster ovary (CHO)-K1 cell line.</title>
        <authorList>
            <person name="Xu X."/>
            <person name="Nagarajan H."/>
            <person name="Lewis N.E."/>
            <person name="Pan S."/>
            <person name="Cai Z."/>
            <person name="Liu X."/>
            <person name="Chen W."/>
            <person name="Xie M."/>
            <person name="Wang W."/>
            <person name="Hammond S."/>
            <person name="Andersen M.R."/>
            <person name="Neff N."/>
            <person name="Passarelli B."/>
            <person name="Koh W."/>
            <person name="Fan H.C."/>
            <person name="Wang J."/>
            <person name="Gui Y."/>
            <person name="Lee K.H."/>
            <person name="Betenbaugh M.J."/>
            <person name="Quake S.R."/>
            <person name="Famili I."/>
            <person name="Palsson B.O."/>
            <person name="Wang J."/>
        </authorList>
    </citation>
    <scope>NUCLEOTIDE SEQUENCE [LARGE SCALE GENOMIC DNA]</scope>
    <source>
        <strain evidence="3">CHO K1 cell line</strain>
    </source>
</reference>
<evidence type="ECO:0000256" key="1">
    <source>
        <dbReference type="SAM" id="MobiDB-lite"/>
    </source>
</evidence>
<feature type="region of interest" description="Disordered" evidence="1">
    <location>
        <begin position="45"/>
        <end position="65"/>
    </location>
</feature>
<sequence length="109" mass="12260">MSKMMQPKDQMSDLQVKENLRASGAIQDFWQGSVGRIKVGEPLSPMFPGVREQSRSNPSKHYHSQSSSLYLPVLRLQACSTTLSYAVPTLVFLSKGLSQEPFSYPPWVR</sequence>
<evidence type="ECO:0000313" key="2">
    <source>
        <dbReference type="EMBL" id="EGW06895.1"/>
    </source>
</evidence>
<dbReference type="InParanoid" id="G3I9R9"/>
<protein>
    <submittedName>
        <fullName evidence="2">Uncharacterized protein</fullName>
    </submittedName>
</protein>